<dbReference type="EMBL" id="CM047946">
    <property type="protein sequence ID" value="KAI9897347.1"/>
    <property type="molecule type" value="Genomic_DNA"/>
</dbReference>
<gene>
    <name evidence="1" type="ORF">N3K66_007203</name>
</gene>
<proteinExistence type="predicted"/>
<keyword evidence="2" id="KW-1185">Reference proteome</keyword>
<sequence>MNPRALAHADIQHQLSALSGIAPLAAATALLSGERPEEALKTLELGRGVITGLLMDLRGDISGLRQSHPDLAARFMAFRDQLDMPASGRAPDLQAGGVSCLLWESRANRRSEADQELTKLINVIRTKPNFSSFLESPTSQDLLSAADRGPVIVVNAHLSRSDAFIIQSGSVRVVELPRLTEEGLQQAISAQDRGDSQSCLEWLWNSKCTIFHFAGHGELDPADASRSKLLLDDWERDALTVGDLRDSRLQEHPPFLAYLSACSTGANKATNLLDECIHLANAFQLAGFRHVIGTLWKVSDRHCVNVARTVYQTLAEEGMKLSVAAFIELSGH</sequence>
<reference evidence="1" key="1">
    <citation type="submission" date="2022-10" db="EMBL/GenBank/DDBJ databases">
        <title>Complete Genome of Trichothecium roseum strain YXFP-22015, a Plant Pathogen Isolated from Citrus.</title>
        <authorList>
            <person name="Wang Y."/>
            <person name="Zhu L."/>
        </authorList>
    </citation>
    <scope>NUCLEOTIDE SEQUENCE</scope>
    <source>
        <strain evidence="1">YXFP-22015</strain>
    </source>
</reference>
<dbReference type="Proteomes" id="UP001163324">
    <property type="component" value="Chromosome 7"/>
</dbReference>
<accession>A0ACC0UVT4</accession>
<evidence type="ECO:0000313" key="2">
    <source>
        <dbReference type="Proteomes" id="UP001163324"/>
    </source>
</evidence>
<comment type="caution">
    <text evidence="1">The sequence shown here is derived from an EMBL/GenBank/DDBJ whole genome shotgun (WGS) entry which is preliminary data.</text>
</comment>
<organism evidence="1 2">
    <name type="scientific">Trichothecium roseum</name>
    <dbReference type="NCBI Taxonomy" id="47278"/>
    <lineage>
        <taxon>Eukaryota</taxon>
        <taxon>Fungi</taxon>
        <taxon>Dikarya</taxon>
        <taxon>Ascomycota</taxon>
        <taxon>Pezizomycotina</taxon>
        <taxon>Sordariomycetes</taxon>
        <taxon>Hypocreomycetidae</taxon>
        <taxon>Hypocreales</taxon>
        <taxon>Hypocreales incertae sedis</taxon>
        <taxon>Trichothecium</taxon>
    </lineage>
</organism>
<protein>
    <submittedName>
        <fullName evidence="1">Uncharacterized protein</fullName>
    </submittedName>
</protein>
<name>A0ACC0UVT4_9HYPO</name>
<evidence type="ECO:0000313" key="1">
    <source>
        <dbReference type="EMBL" id="KAI9897347.1"/>
    </source>
</evidence>